<evidence type="ECO:0000256" key="1">
    <source>
        <dbReference type="SAM" id="MobiDB-lite"/>
    </source>
</evidence>
<dbReference type="EMBL" id="MU858340">
    <property type="protein sequence ID" value="KAK4206891.1"/>
    <property type="molecule type" value="Genomic_DNA"/>
</dbReference>
<evidence type="ECO:0000313" key="2">
    <source>
        <dbReference type="EMBL" id="KAK4206891.1"/>
    </source>
</evidence>
<feature type="region of interest" description="Disordered" evidence="1">
    <location>
        <begin position="1"/>
        <end position="26"/>
    </location>
</feature>
<evidence type="ECO:0000313" key="3">
    <source>
        <dbReference type="Proteomes" id="UP001301769"/>
    </source>
</evidence>
<sequence length="466" mass="53729">MPPKRTNNRQNGPIPPMPRSNHPLLSNPWKPSMHPDMYLDGPGFRPVDSYGRPLECYTQFGSCTEEDPAIYYGYPFRDGDAFFRLPEQRQWIEKELQEVCKVAGLKCMVIRREPHHHIARRDANGYQVWEFDRDQWKWKQAKDNDRWHASVLLGTEFKKCLLQGHVYCRKVFGRTNGQTGTPLKRINHPEFGRVPPGPVPCDQIPLIEIVEGQDYWDPDDPWCMEFWLTRGTEVVAVRPAGKEPAQPPSAVPEPGLAPAERGFAPPPPPPGLAPDVWQPVVAPYYQPPPGQQQPAAQYPQNPEQPVSNFYYNVAQQQQAQQPQWQLQHFQHGQPDWNTQQQHYLQMQQQMHQLQAAQQQTFVDPFANPQPTVNTTAVQPPQWNYDTTMRLWISPDQTQARHHETGIEYEIVDRKCYTNYKSRRLEYDPFLFVHRDVLTSKCYSASAVNGITTFADAFKPPGAFGEP</sequence>
<comment type="caution">
    <text evidence="2">The sequence shown here is derived from an EMBL/GenBank/DDBJ whole genome shotgun (WGS) entry which is preliminary data.</text>
</comment>
<reference evidence="2" key="1">
    <citation type="journal article" date="2023" name="Mol. Phylogenet. Evol.">
        <title>Genome-scale phylogeny and comparative genomics of the fungal order Sordariales.</title>
        <authorList>
            <person name="Hensen N."/>
            <person name="Bonometti L."/>
            <person name="Westerberg I."/>
            <person name="Brannstrom I.O."/>
            <person name="Guillou S."/>
            <person name="Cros-Aarteil S."/>
            <person name="Calhoun S."/>
            <person name="Haridas S."/>
            <person name="Kuo A."/>
            <person name="Mondo S."/>
            <person name="Pangilinan J."/>
            <person name="Riley R."/>
            <person name="LaButti K."/>
            <person name="Andreopoulos B."/>
            <person name="Lipzen A."/>
            <person name="Chen C."/>
            <person name="Yan M."/>
            <person name="Daum C."/>
            <person name="Ng V."/>
            <person name="Clum A."/>
            <person name="Steindorff A."/>
            <person name="Ohm R.A."/>
            <person name="Martin F."/>
            <person name="Silar P."/>
            <person name="Natvig D.O."/>
            <person name="Lalanne C."/>
            <person name="Gautier V."/>
            <person name="Ament-Velasquez S.L."/>
            <person name="Kruys A."/>
            <person name="Hutchinson M.I."/>
            <person name="Powell A.J."/>
            <person name="Barry K."/>
            <person name="Miller A.N."/>
            <person name="Grigoriev I.V."/>
            <person name="Debuchy R."/>
            <person name="Gladieux P."/>
            <person name="Hiltunen Thoren M."/>
            <person name="Johannesson H."/>
        </authorList>
    </citation>
    <scope>NUCLEOTIDE SEQUENCE</scope>
    <source>
        <strain evidence="2">PSN293</strain>
    </source>
</reference>
<name>A0AAN6XUJ8_9PEZI</name>
<dbReference type="AlphaFoldDB" id="A0AAN6XUJ8"/>
<feature type="compositionally biased region" description="Low complexity" evidence="1">
    <location>
        <begin position="292"/>
        <end position="304"/>
    </location>
</feature>
<reference evidence="2" key="2">
    <citation type="submission" date="2023-05" db="EMBL/GenBank/DDBJ databases">
        <authorList>
            <consortium name="Lawrence Berkeley National Laboratory"/>
            <person name="Steindorff A."/>
            <person name="Hensen N."/>
            <person name="Bonometti L."/>
            <person name="Westerberg I."/>
            <person name="Brannstrom I.O."/>
            <person name="Guillou S."/>
            <person name="Cros-Aarteil S."/>
            <person name="Calhoun S."/>
            <person name="Haridas S."/>
            <person name="Kuo A."/>
            <person name="Mondo S."/>
            <person name="Pangilinan J."/>
            <person name="Riley R."/>
            <person name="Labutti K."/>
            <person name="Andreopoulos B."/>
            <person name="Lipzen A."/>
            <person name="Chen C."/>
            <person name="Yanf M."/>
            <person name="Daum C."/>
            <person name="Ng V."/>
            <person name="Clum A."/>
            <person name="Ohm R."/>
            <person name="Martin F."/>
            <person name="Silar P."/>
            <person name="Natvig D."/>
            <person name="Lalanne C."/>
            <person name="Gautier V."/>
            <person name="Ament-Velasquez S.L."/>
            <person name="Kruys A."/>
            <person name="Hutchinson M.I."/>
            <person name="Powell A.J."/>
            <person name="Barry K."/>
            <person name="Miller A.N."/>
            <person name="Grigoriev I.V."/>
            <person name="Debuchy R."/>
            <person name="Gladieux P."/>
            <person name="Thoren M.H."/>
            <person name="Johannesson H."/>
        </authorList>
    </citation>
    <scope>NUCLEOTIDE SEQUENCE</scope>
    <source>
        <strain evidence="2">PSN293</strain>
    </source>
</reference>
<accession>A0AAN6XUJ8</accession>
<feature type="compositionally biased region" description="Low complexity" evidence="1">
    <location>
        <begin position="273"/>
        <end position="284"/>
    </location>
</feature>
<feature type="region of interest" description="Disordered" evidence="1">
    <location>
        <begin position="240"/>
        <end position="304"/>
    </location>
</feature>
<protein>
    <submittedName>
        <fullName evidence="2">Uncharacterized protein</fullName>
    </submittedName>
</protein>
<organism evidence="2 3">
    <name type="scientific">Rhypophila decipiens</name>
    <dbReference type="NCBI Taxonomy" id="261697"/>
    <lineage>
        <taxon>Eukaryota</taxon>
        <taxon>Fungi</taxon>
        <taxon>Dikarya</taxon>
        <taxon>Ascomycota</taxon>
        <taxon>Pezizomycotina</taxon>
        <taxon>Sordariomycetes</taxon>
        <taxon>Sordariomycetidae</taxon>
        <taxon>Sordariales</taxon>
        <taxon>Naviculisporaceae</taxon>
        <taxon>Rhypophila</taxon>
    </lineage>
</organism>
<gene>
    <name evidence="2" type="ORF">QBC37DRAFT_406706</name>
</gene>
<proteinExistence type="predicted"/>
<keyword evidence="3" id="KW-1185">Reference proteome</keyword>
<dbReference type="Proteomes" id="UP001301769">
    <property type="component" value="Unassembled WGS sequence"/>
</dbReference>